<dbReference type="GO" id="GO:0000166">
    <property type="term" value="F:nucleotide binding"/>
    <property type="evidence" value="ECO:0007669"/>
    <property type="project" value="InterPro"/>
</dbReference>
<dbReference type="PANTHER" id="PTHR43249">
    <property type="entry name" value="UDP-N-ACETYL-2-AMINO-2-DEOXY-D-GLUCURONATE OXIDASE"/>
    <property type="match status" value="1"/>
</dbReference>
<gene>
    <name evidence="3" type="ORF">EV213_10953</name>
</gene>
<dbReference type="SUPFAM" id="SSF55347">
    <property type="entry name" value="Glyceraldehyde-3-phosphate dehydrogenase-like, C-terminal domain"/>
    <property type="match status" value="1"/>
</dbReference>
<dbReference type="InterPro" id="IPR052515">
    <property type="entry name" value="Gfo/Idh/MocA_Oxidoreductase"/>
</dbReference>
<feature type="domain" description="GFO/IDH/MocA-like oxidoreductase" evidence="2">
    <location>
        <begin position="128"/>
        <end position="250"/>
    </location>
</feature>
<protein>
    <submittedName>
        <fullName evidence="3">Putative dehydrogenase</fullName>
    </submittedName>
</protein>
<feature type="domain" description="Gfo/Idh/MocA-like oxidoreductase N-terminal" evidence="1">
    <location>
        <begin position="1"/>
        <end position="118"/>
    </location>
</feature>
<dbReference type="InterPro" id="IPR000683">
    <property type="entry name" value="Gfo/Idh/MocA-like_OxRdtase_N"/>
</dbReference>
<dbReference type="PANTHER" id="PTHR43249:SF1">
    <property type="entry name" value="D-GLUCOSIDE 3-DEHYDROGENASE"/>
    <property type="match status" value="1"/>
</dbReference>
<dbReference type="AlphaFoldDB" id="A0A4R6U2S4"/>
<dbReference type="Gene3D" id="3.40.50.720">
    <property type="entry name" value="NAD(P)-binding Rossmann-like Domain"/>
    <property type="match status" value="1"/>
</dbReference>
<organism evidence="3 4">
    <name type="scientific">Aureibacillus halotolerans</name>
    <dbReference type="NCBI Taxonomy" id="1508390"/>
    <lineage>
        <taxon>Bacteria</taxon>
        <taxon>Bacillati</taxon>
        <taxon>Bacillota</taxon>
        <taxon>Bacilli</taxon>
        <taxon>Bacillales</taxon>
        <taxon>Bacillaceae</taxon>
        <taxon>Aureibacillus</taxon>
    </lineage>
</organism>
<proteinExistence type="predicted"/>
<reference evidence="3 4" key="1">
    <citation type="submission" date="2019-03" db="EMBL/GenBank/DDBJ databases">
        <title>Genomic Encyclopedia of Type Strains, Phase IV (KMG-IV): sequencing the most valuable type-strain genomes for metagenomic binning, comparative biology and taxonomic classification.</title>
        <authorList>
            <person name="Goeker M."/>
        </authorList>
    </citation>
    <scope>NUCLEOTIDE SEQUENCE [LARGE SCALE GENOMIC DNA]</scope>
    <source>
        <strain evidence="3 4">DSM 28697</strain>
    </source>
</reference>
<dbReference type="Gene3D" id="3.30.360.10">
    <property type="entry name" value="Dihydrodipicolinate Reductase, domain 2"/>
    <property type="match status" value="1"/>
</dbReference>
<sequence length="347" mass="38095">MKFALIGCGHIAKKHADAIVTSESSTLAGVYDTSSETARTFAEQYDTKAYASLDAILNDRQVEGVIIAVPSGFHATIACAAAQHRKHVIVEKPMSITLEDADRMLRECTKHRVKLAVVHPNRFRPAVMEVKRLLDSGAFGRISHVNAAVRWNRNQAYYDQSSWRGTKALDGGVLMNQAIHHLDLLLWLIGPVDSVFSMQATRFRRMEAEDVSTGVLRFADGALGIVEAATTVYPKNLEETLCIFGERGTVKLGGVTANWIEHIDIEGMNEMETQLLLDKIKTDPVGQPGHHAIIEDFVQAVKGGRAPAVAGEDGRAALELVDAFYRSDATQQPITLQRSVQRYASTS</sequence>
<accession>A0A4R6U2S4</accession>
<dbReference type="Proteomes" id="UP000295632">
    <property type="component" value="Unassembled WGS sequence"/>
</dbReference>
<dbReference type="Pfam" id="PF01408">
    <property type="entry name" value="GFO_IDH_MocA"/>
    <property type="match status" value="1"/>
</dbReference>
<dbReference type="InterPro" id="IPR036291">
    <property type="entry name" value="NAD(P)-bd_dom_sf"/>
</dbReference>
<dbReference type="InterPro" id="IPR055170">
    <property type="entry name" value="GFO_IDH_MocA-like_dom"/>
</dbReference>
<dbReference type="Pfam" id="PF22725">
    <property type="entry name" value="GFO_IDH_MocA_C3"/>
    <property type="match status" value="1"/>
</dbReference>
<dbReference type="SUPFAM" id="SSF51735">
    <property type="entry name" value="NAD(P)-binding Rossmann-fold domains"/>
    <property type="match status" value="1"/>
</dbReference>
<dbReference type="OrthoDB" id="9815825at2"/>
<dbReference type="RefSeq" id="WP_133580741.1">
    <property type="nucleotide sequence ID" value="NZ_SNYJ01000009.1"/>
</dbReference>
<name>A0A4R6U2S4_9BACI</name>
<evidence type="ECO:0000259" key="2">
    <source>
        <dbReference type="Pfam" id="PF22725"/>
    </source>
</evidence>
<evidence type="ECO:0000313" key="4">
    <source>
        <dbReference type="Proteomes" id="UP000295632"/>
    </source>
</evidence>
<evidence type="ECO:0000259" key="1">
    <source>
        <dbReference type="Pfam" id="PF01408"/>
    </source>
</evidence>
<keyword evidence="4" id="KW-1185">Reference proteome</keyword>
<evidence type="ECO:0000313" key="3">
    <source>
        <dbReference type="EMBL" id="TDQ38685.1"/>
    </source>
</evidence>
<comment type="caution">
    <text evidence="3">The sequence shown here is derived from an EMBL/GenBank/DDBJ whole genome shotgun (WGS) entry which is preliminary data.</text>
</comment>
<dbReference type="EMBL" id="SNYJ01000009">
    <property type="protein sequence ID" value="TDQ38685.1"/>
    <property type="molecule type" value="Genomic_DNA"/>
</dbReference>